<feature type="transmembrane region" description="Helical" evidence="15">
    <location>
        <begin position="1212"/>
        <end position="1235"/>
    </location>
</feature>
<dbReference type="FunFam" id="1.20.1070.10:FF:000024">
    <property type="entry name" value="Olfactory receptor"/>
    <property type="match status" value="7"/>
</dbReference>
<feature type="transmembrane region" description="Helical" evidence="15">
    <location>
        <begin position="480"/>
        <end position="506"/>
    </location>
</feature>
<evidence type="ECO:0000256" key="4">
    <source>
        <dbReference type="ARBA" id="ARBA00022692"/>
    </source>
</evidence>
<keyword evidence="11" id="KW-0325">Glycoprotein</keyword>
<feature type="transmembrane region" description="Helical" evidence="15">
    <location>
        <begin position="553"/>
        <end position="576"/>
    </location>
</feature>
<sequence length="2518" mass="286400">MSTKRYAESVASSGGMAFDTNGRLQTDVTPGSSRESGGLLPPGHNDLFSAGSQAAPLRPGLLFTAAKGTHGRPDVQLCHFTLRGIFCNNAIYTLQCVKSRSIAIYGVFAILDVVILPIVFIVFSYAKILIISYRSCKDVRKKAAETCLPHLFVLFSLTCLSVYDISIVRVDSDFPKTARKNLHEPMYVFIAALLLNSVAFSTNIYPKLLADFLSHKQNSKVRSVFGAFALIMTALFPLLFIVFTYTRILVISYRSCKEVRTKAAQTCLPHLLVLISFSCLCAFDVIIVRLGSKFSKVVLFIMTLQYLLYHPLFNPIIYGLKMKEISKHLKRLFCQTKKNLHEPMYVFIAALLMNSVVFSANIYPKLLADFLSYKQVTSWSACLLQFFMFYTLGASEFLLLAAMAYDRYVSICKPLQYPTIMTKTTVNISLILAWLLPACQIAVQVILSSNMKLCRSNLNGILCNNAIYSLHCENSQVRSVFGFFILIMTALFPLLFIVFTYTRILVISYRSCKEVRKKAAQTCLPHLLVLISFSCLCAFDVIIVRLGSNFSNVLRLIMTVQVILYHPLFNPIIYGLKMKEISKHLKSATILYLICVHRSLHEPMYVFIAALLLNCSIYSTTVYPKLLIDFLSEKQVISYSACLFQFFMFYSIGGSEFLLLAAMSYDRHVSICKPLSYPTIMGKNTVAALLVLAWFIPGCHIAVQAILSAQAKLCNSDLKGIFCNNVMYKLQCERSRALTLFGVVALLDIVVLPVIFMFFTYTKIFIVSFQSGKAFRRKAFETCFPHLLVLISFTCLMAYDVIIARVFLCAQAKLCSHSFKGIFCNNSILTLLCERSKLLTAFGVVTLLDVGILPVLFTVFTYTKIFIISYQSCKEFRRKAFETCLPHLLVLIGFTLFSSYDVFIARVESDFPQIARFVMTLQIILYHPLFNPFILIMCSNATIVYLIWVHKSLHEPMYIFIAALLFNSALYSTTVYPKLLIDFLSEKQVISFSACIFQFFMFYSIGSSEFLLLAAMSYDRYVSICKPLSYPTIMGKSTVTALLVLSWLVSACHIAVQAILSAQAKLCNSDLNGIFCNNVMYTLQCERSRALTVFGVICLLDLVIFPMLFTVFTYTKIFVISHRSSKEFRKKAVETCLPHLLVLMGFALFSSYDVAIARVKSDLPKTARLIMTLQIVLYHPLFNPFIYGTLMDTLNATDITISGYVDIEKYRYVYFSLMLTIYVLILCSNSTILYLIWVHKSLHEPMYIFIAAVLFNGALYGTVIYPKLLIDFLSEKQVISFSACIFQYYMFYTVSGSEFLLLAAMSYDRYVSICKPLRYPTIMGKTRVILLLSFSWLLSGAFTAVQTIVTAKTKLCSFDFEGIFCNNAMYTLQCVRPKVLTIFGVFCLLNLVIFPVLFTVFTYSKIFLIAIKGCKEFRRKAFETCFPHLLVLICSTCVMAYDTIMARVDSDLPKTARLIMSLQVVLYNPLLNPFIYGLKMKEISRHLKGLFCRPKRFRYLYFVVMFTAYVLILCCNSTIVYLIVIHKNLHEPMYIFIAAVLFNSVLFSTNIYPKLLVDFLSEEQIISHRACIYQAFTFHVLSISEFLLLAAMSYDRFVSICKPLQYPAIMRRSTVGTLLVLAWIVPTCLVAVPVIPTFNKKICSFTLKSFFCNSVVGGLFCSTSSASSIYALIVFSSAGLFPMLFILFTYARILFVAYKSSAEVRKKASQTCVPHLLVLINYSVLLTYDVILIRGEYDFPQVAQLVMTLQIITYHPLFNPLIYGLKMTDISKHLRKLLCQAKVKYRSLYFFLMLTVYILIICCNTVIVSLIVIHKSLHEPMYIFIAALLINSVLFSTNIYPKLLIDFLSDKQMISYQACLVQVFAFYTLSCSELDSNLPKTARLIMTVQIVTYNPLFNPIVYGLRMKEISRHLKEIVFRSKKSCCVQSKTTKFNITYIIFGGHVEVQRYGYLYFLIMLFVYVLIIFLNGSIVCLIVVHKNLHEPMYIFIAALLINSVLFSTNIYPKLLTDFLSDKQMISYQACLVQIFAFYTLSCSDTVVFPKLLTDLLSERQIVSFSACLFQSFMFYSLGSSEFLLLTVMAFDRYVSICKPLQYPVIMPKKMVSTLLFCSWTIPAFHMSVLKMAVMTSNSKLCSFSLKGIFCVGRLYNLLCEYSLALAVYPTVILINVVVLPALLIFFSYIKILIISYRSSKEVRRKAAQTCLPHLLVLISVSCLVSSDITVNTLVSEFSKTVNFVTSLQIITYQPLFNPIIYGLKMQEIYKYLKKLLCRARGRRISELLLLTVMSFDRYVSICKPLQYPTIMTKRTVGILLALAWIIPAFCMSWFEMVLLNFSKQICRFSLDSIYCDSQHYSLLCVQLGLLDILTMIILINIVLLPVILICFSYTKIIIISYRSCKEVRRKAAQTCLPHLLVLISYSCLGASKVFAVLFESDLSKTANLIISLQIVMYNPLFNPIIYGLKMKEISKQIKKLLWTLLLNSALFSTVVFPKLLIDLLSERRTGSFVIANFTIFSVHVH</sequence>
<feature type="transmembrane region" description="Helical" evidence="15">
    <location>
        <begin position="1712"/>
        <end position="1733"/>
    </location>
</feature>
<proteinExistence type="inferred from homology"/>
<feature type="domain" description="G-protein coupled receptors family 1 profile" evidence="16">
    <location>
        <begin position="1228"/>
        <end position="1476"/>
    </location>
</feature>
<feature type="transmembrane region" description="Helical" evidence="15">
    <location>
        <begin position="2365"/>
        <end position="2387"/>
    </location>
</feature>
<feature type="transmembrane region" description="Helical" evidence="15">
    <location>
        <begin position="2309"/>
        <end position="2327"/>
    </location>
</feature>
<evidence type="ECO:0000256" key="6">
    <source>
        <dbReference type="ARBA" id="ARBA00022989"/>
    </source>
</evidence>
<keyword evidence="4 13" id="KW-0812">Transmembrane</keyword>
<dbReference type="GO" id="GO:0004930">
    <property type="term" value="F:G protein-coupled receptor activity"/>
    <property type="evidence" value="ECO:0007669"/>
    <property type="project" value="UniProtKB-KW"/>
</dbReference>
<evidence type="ECO:0000256" key="12">
    <source>
        <dbReference type="ARBA" id="ARBA00023224"/>
    </source>
</evidence>
<reference evidence="17" key="1">
    <citation type="submission" date="2021-05" db="EMBL/GenBank/DDBJ databases">
        <authorList>
            <person name="Tigano A."/>
        </authorList>
    </citation>
    <scope>NUCLEOTIDE SEQUENCE</scope>
</reference>
<organism evidence="17 18">
    <name type="scientific">Menidia menidia</name>
    <name type="common">Atlantic silverside</name>
    <dbReference type="NCBI Taxonomy" id="238744"/>
    <lineage>
        <taxon>Eukaryota</taxon>
        <taxon>Metazoa</taxon>
        <taxon>Chordata</taxon>
        <taxon>Craniata</taxon>
        <taxon>Vertebrata</taxon>
        <taxon>Euteleostomi</taxon>
        <taxon>Actinopterygii</taxon>
        <taxon>Neopterygii</taxon>
        <taxon>Teleostei</taxon>
        <taxon>Neoteleostei</taxon>
        <taxon>Acanthomorphata</taxon>
        <taxon>Ovalentaria</taxon>
        <taxon>Atherinomorphae</taxon>
        <taxon>Atheriniformes</taxon>
        <taxon>Atherinopsidae</taxon>
        <taxon>Menidiinae</taxon>
        <taxon>Menidia</taxon>
    </lineage>
</organism>
<dbReference type="PANTHER" id="PTHR26451">
    <property type="entry name" value="G_PROTEIN_RECEP_F1_2 DOMAIN-CONTAINING PROTEIN"/>
    <property type="match status" value="1"/>
</dbReference>
<dbReference type="InterPro" id="IPR017452">
    <property type="entry name" value="GPCR_Rhodpsn_7TM"/>
</dbReference>
<dbReference type="GO" id="GO:0005549">
    <property type="term" value="F:odorant binding"/>
    <property type="evidence" value="ECO:0007669"/>
    <property type="project" value="TreeGrafter"/>
</dbReference>
<feature type="transmembrane region" description="Helical" evidence="15">
    <location>
        <begin position="2233"/>
        <end position="2256"/>
    </location>
</feature>
<evidence type="ECO:0000256" key="13">
    <source>
        <dbReference type="RuleBase" id="RU000688"/>
    </source>
</evidence>
<dbReference type="Pfam" id="PF13853">
    <property type="entry name" value="7tm_4"/>
    <property type="match status" value="8"/>
</dbReference>
<feature type="transmembrane region" description="Helical" evidence="15">
    <location>
        <begin position="1614"/>
        <end position="1638"/>
    </location>
</feature>
<feature type="transmembrane region" description="Helical" evidence="15">
    <location>
        <begin position="2473"/>
        <end position="2494"/>
    </location>
</feature>
<evidence type="ECO:0000256" key="11">
    <source>
        <dbReference type="ARBA" id="ARBA00023180"/>
    </source>
</evidence>
<feature type="transmembrane region" description="Helical" evidence="15">
    <location>
        <begin position="838"/>
        <end position="863"/>
    </location>
</feature>
<dbReference type="Gene3D" id="1.20.1070.10">
    <property type="entry name" value="Rhodopsin 7-helix transmembrane proteins"/>
    <property type="match status" value="10"/>
</dbReference>
<feature type="transmembrane region" description="Helical" evidence="15">
    <location>
        <begin position="787"/>
        <end position="808"/>
    </location>
</feature>
<feature type="transmembrane region" description="Helical" evidence="15">
    <location>
        <begin position="996"/>
        <end position="1018"/>
    </location>
</feature>
<evidence type="ECO:0000256" key="8">
    <source>
        <dbReference type="ARBA" id="ARBA00023136"/>
    </source>
</evidence>
<feature type="transmembrane region" description="Helical" evidence="15">
    <location>
        <begin position="1787"/>
        <end position="1814"/>
    </location>
</feature>
<dbReference type="PANTHER" id="PTHR26451:SF847">
    <property type="entry name" value="ODORANT RECEPTOR-RELATED"/>
    <property type="match status" value="1"/>
</dbReference>
<feature type="transmembrane region" description="Helical" evidence="15">
    <location>
        <begin position="686"/>
        <end position="707"/>
    </location>
</feature>
<evidence type="ECO:0000256" key="9">
    <source>
        <dbReference type="ARBA" id="ARBA00023157"/>
    </source>
</evidence>
<dbReference type="InterPro" id="IPR000276">
    <property type="entry name" value="GPCR_Rhodpsn"/>
</dbReference>
<feature type="transmembrane region" description="Helical" evidence="15">
    <location>
        <begin position="1247"/>
        <end position="1265"/>
    </location>
</feature>
<evidence type="ECO:0000256" key="10">
    <source>
        <dbReference type="ARBA" id="ARBA00023170"/>
    </source>
</evidence>
<feature type="transmembrane region" description="Helical" evidence="15">
    <location>
        <begin position="1379"/>
        <end position="1404"/>
    </location>
</feature>
<dbReference type="GO" id="GO:0004984">
    <property type="term" value="F:olfactory receptor activity"/>
    <property type="evidence" value="ECO:0007669"/>
    <property type="project" value="InterPro"/>
</dbReference>
<feature type="transmembrane region" description="Helical" evidence="15">
    <location>
        <begin position="1745"/>
        <end position="1766"/>
    </location>
</feature>
<feature type="transmembrane region" description="Helical" evidence="15">
    <location>
        <begin position="186"/>
        <end position="205"/>
    </location>
</feature>
<dbReference type="InterPro" id="IPR000725">
    <property type="entry name" value="Olfact_rcpt"/>
</dbReference>
<comment type="subcellular location">
    <subcellularLocation>
        <location evidence="1">Cell membrane</location>
        <topology evidence="1">Multi-pass membrane protein</topology>
    </subcellularLocation>
</comment>
<dbReference type="PROSITE" id="PS50262">
    <property type="entry name" value="G_PROTEIN_RECEP_F1_2"/>
    <property type="match status" value="7"/>
</dbReference>
<dbReference type="PRINTS" id="PR00245">
    <property type="entry name" value="OLFACTORYR"/>
</dbReference>
<dbReference type="GO" id="GO:0005886">
    <property type="term" value="C:plasma membrane"/>
    <property type="evidence" value="ECO:0007669"/>
    <property type="project" value="UniProtKB-SubCell"/>
</dbReference>
<keyword evidence="7 13" id="KW-0297">G-protein coupled receptor</keyword>
<evidence type="ECO:0000256" key="5">
    <source>
        <dbReference type="ARBA" id="ARBA00022725"/>
    </source>
</evidence>
<feature type="transmembrane region" description="Helical" evidence="15">
    <location>
        <begin position="2017"/>
        <end position="2034"/>
    </location>
</feature>
<dbReference type="OrthoDB" id="10017003at2759"/>
<dbReference type="InterPro" id="IPR052921">
    <property type="entry name" value="GPCR1_Superfamily_Member"/>
</dbReference>
<feature type="transmembrane region" description="Helical" evidence="15">
    <location>
        <begin position="1951"/>
        <end position="1978"/>
    </location>
</feature>
<comment type="similarity">
    <text evidence="13">Belongs to the G-protein coupled receptor 1 family.</text>
</comment>
<dbReference type="Proteomes" id="UP000677803">
    <property type="component" value="Unassembled WGS sequence"/>
</dbReference>
<keyword evidence="18" id="KW-1185">Reference proteome</keyword>
<feature type="transmembrane region" description="Helical" evidence="15">
    <location>
        <begin position="225"/>
        <end position="250"/>
    </location>
</feature>
<feature type="transmembrane region" description="Helical" evidence="15">
    <location>
        <begin position="1679"/>
        <end position="1700"/>
    </location>
</feature>
<feature type="region of interest" description="Disordered" evidence="14">
    <location>
        <begin position="17"/>
        <end position="36"/>
    </location>
</feature>
<keyword evidence="6 15" id="KW-1133">Transmembrane helix</keyword>
<feature type="domain" description="G-protein coupled receptors family 1 profile" evidence="16">
    <location>
        <begin position="586"/>
        <end position="791"/>
    </location>
</feature>
<feature type="compositionally biased region" description="Polar residues" evidence="14">
    <location>
        <begin position="22"/>
        <end position="35"/>
    </location>
</feature>
<evidence type="ECO:0000256" key="3">
    <source>
        <dbReference type="ARBA" id="ARBA00022606"/>
    </source>
</evidence>
<accession>A0A8S4A9X0</accession>
<feature type="transmembrane region" description="Helical" evidence="15">
    <location>
        <begin position="1458"/>
        <end position="1478"/>
    </location>
</feature>
<feature type="transmembrane region" description="Helical" evidence="15">
    <location>
        <begin position="1039"/>
        <end position="1060"/>
    </location>
</feature>
<feature type="transmembrane region" description="Helical" evidence="15">
    <location>
        <begin position="957"/>
        <end position="976"/>
    </location>
</feature>
<feature type="transmembrane region" description="Helical" evidence="15">
    <location>
        <begin position="271"/>
        <end position="291"/>
    </location>
</feature>
<feature type="transmembrane region" description="Helical" evidence="15">
    <location>
        <begin position="2408"/>
        <end position="2431"/>
    </location>
</feature>
<feature type="transmembrane region" description="Helical" evidence="15">
    <location>
        <begin position="1882"/>
        <end position="1904"/>
    </location>
</feature>
<feature type="transmembrane region" description="Helical" evidence="15">
    <location>
        <begin position="148"/>
        <end position="165"/>
    </location>
</feature>
<feature type="transmembrane region" description="Helical" evidence="15">
    <location>
        <begin position="1328"/>
        <end position="1349"/>
    </location>
</feature>
<feature type="transmembrane region" description="Helical" evidence="15">
    <location>
        <begin position="2159"/>
        <end position="2182"/>
    </location>
</feature>
<dbReference type="PROSITE" id="PS00237">
    <property type="entry name" value="G_PROTEIN_RECEP_F1_1"/>
    <property type="match status" value="6"/>
</dbReference>
<feature type="transmembrane region" description="Helical" evidence="15">
    <location>
        <begin position="1820"/>
        <end position="1841"/>
    </location>
</feature>
<feature type="transmembrane region" description="Helical" evidence="15">
    <location>
        <begin position="2203"/>
        <end position="2227"/>
    </location>
</feature>
<feature type="transmembrane region" description="Helical" evidence="15">
    <location>
        <begin position="1650"/>
        <end position="1673"/>
    </location>
</feature>
<feature type="transmembrane region" description="Helical" evidence="15">
    <location>
        <begin position="1532"/>
        <end position="1552"/>
    </location>
</feature>
<feature type="transmembrane region" description="Helical" evidence="15">
    <location>
        <begin position="643"/>
        <end position="665"/>
    </location>
</feature>
<keyword evidence="2" id="KW-1003">Cell membrane</keyword>
<evidence type="ECO:0000259" key="16">
    <source>
        <dbReference type="PROSITE" id="PS50262"/>
    </source>
</evidence>
<feature type="transmembrane region" description="Helical" evidence="15">
    <location>
        <begin position="737"/>
        <end position="766"/>
    </location>
</feature>
<feature type="transmembrane region" description="Helical" evidence="15">
    <location>
        <begin position="1136"/>
        <end position="1157"/>
    </location>
</feature>
<feature type="domain" description="G-protein coupled receptors family 1 profile" evidence="16">
    <location>
        <begin position="2278"/>
        <end position="2459"/>
    </location>
</feature>
<feature type="transmembrane region" description="Helical" evidence="15">
    <location>
        <begin position="1572"/>
        <end position="1594"/>
    </location>
</feature>
<gene>
    <name evidence="17" type="ORF">MMEN_LOCUS2003</name>
</gene>
<keyword evidence="8 15" id="KW-0472">Membrane</keyword>
<evidence type="ECO:0000313" key="18">
    <source>
        <dbReference type="Proteomes" id="UP000677803"/>
    </source>
</evidence>
<feature type="transmembrane region" description="Helical" evidence="15">
    <location>
        <begin position="2104"/>
        <end position="2122"/>
    </location>
</feature>
<feature type="domain" description="G-protein coupled receptors family 1 profile" evidence="16">
    <location>
        <begin position="326"/>
        <end position="574"/>
    </location>
</feature>
<keyword evidence="10 13" id="KW-0675">Receptor</keyword>
<feature type="transmembrane region" description="Helical" evidence="15">
    <location>
        <begin position="2054"/>
        <end position="2083"/>
    </location>
</feature>
<feature type="transmembrane region" description="Helical" evidence="15">
    <location>
        <begin position="604"/>
        <end position="623"/>
    </location>
</feature>
<feature type="transmembrane region" description="Helical" evidence="15">
    <location>
        <begin position="345"/>
        <end position="363"/>
    </location>
</feature>
<comment type="caution">
    <text evidence="17">The sequence shown here is derived from an EMBL/GenBank/DDBJ whole genome shotgun (WGS) entry which is preliminary data.</text>
</comment>
<evidence type="ECO:0000256" key="7">
    <source>
        <dbReference type="ARBA" id="ARBA00023040"/>
    </source>
</evidence>
<evidence type="ECO:0000313" key="17">
    <source>
        <dbReference type="EMBL" id="CAG5865339.1"/>
    </source>
</evidence>
<feature type="domain" description="G-protein coupled receptors family 1 profile" evidence="16">
    <location>
        <begin position="1967"/>
        <end position="2254"/>
    </location>
</feature>
<evidence type="ECO:0000256" key="2">
    <source>
        <dbReference type="ARBA" id="ARBA00022475"/>
    </source>
</evidence>
<feature type="transmembrane region" description="Helical" evidence="15">
    <location>
        <begin position="383"/>
        <end position="405"/>
    </location>
</feature>
<feature type="transmembrane region" description="Helical" evidence="15">
    <location>
        <begin position="102"/>
        <end position="128"/>
    </location>
</feature>
<feature type="transmembrane region" description="Helical" evidence="15">
    <location>
        <begin position="925"/>
        <end position="948"/>
    </location>
</feature>
<feature type="transmembrane region" description="Helical" evidence="15">
    <location>
        <begin position="1984"/>
        <end position="2005"/>
    </location>
</feature>
<keyword evidence="9" id="KW-1015">Disulfide bond</keyword>
<dbReference type="PRINTS" id="PR00237">
    <property type="entry name" value="GPCRRHODOPSN"/>
</dbReference>
<protein>
    <submittedName>
        <fullName evidence="17">(Atlantic silverside) hypothetical protein</fullName>
    </submittedName>
</protein>
<feature type="transmembrane region" description="Helical" evidence="15">
    <location>
        <begin position="1499"/>
        <end position="1526"/>
    </location>
</feature>
<feature type="domain" description="G-protein coupled receptors family 1 profile" evidence="16">
    <location>
        <begin position="939"/>
        <end position="1187"/>
    </location>
</feature>
<feature type="transmembrane region" description="Helical" evidence="15">
    <location>
        <begin position="426"/>
        <end position="447"/>
    </location>
</feature>
<feature type="transmembrane region" description="Helical" evidence="15">
    <location>
        <begin position="1425"/>
        <end position="1446"/>
    </location>
</feature>
<feature type="transmembrane region" description="Helical" evidence="15">
    <location>
        <begin position="527"/>
        <end position="547"/>
    </location>
</feature>
<feature type="transmembrane region" description="Helical" evidence="15">
    <location>
        <begin position="884"/>
        <end position="905"/>
    </location>
</feature>
<feature type="transmembrane region" description="Helical" evidence="15">
    <location>
        <begin position="2443"/>
        <end position="2461"/>
    </location>
</feature>
<keyword evidence="3" id="KW-0716">Sensory transduction</keyword>
<feature type="transmembrane region" description="Helical" evidence="15">
    <location>
        <begin position="297"/>
        <end position="320"/>
    </location>
</feature>
<evidence type="ECO:0000256" key="14">
    <source>
        <dbReference type="SAM" id="MobiDB-lite"/>
    </source>
</evidence>
<dbReference type="EMBL" id="CAJRST010001113">
    <property type="protein sequence ID" value="CAG5865339.1"/>
    <property type="molecule type" value="Genomic_DNA"/>
</dbReference>
<keyword evidence="5" id="KW-0552">Olfaction</keyword>
<feature type="domain" description="G-protein coupled receptors family 1 profile" evidence="16">
    <location>
        <begin position="1515"/>
        <end position="1763"/>
    </location>
</feature>
<feature type="transmembrane region" description="Helical" evidence="15">
    <location>
        <begin position="1853"/>
        <end position="1870"/>
    </location>
</feature>
<feature type="transmembrane region" description="Helical" evidence="15">
    <location>
        <begin position="1090"/>
        <end position="1115"/>
    </location>
</feature>
<keyword evidence="12 13" id="KW-0807">Transducer</keyword>
<evidence type="ECO:0000256" key="1">
    <source>
        <dbReference type="ARBA" id="ARBA00004651"/>
    </source>
</evidence>
<dbReference type="SUPFAM" id="SSF81321">
    <property type="entry name" value="Family A G protein-coupled receptor-like"/>
    <property type="match status" value="10"/>
</dbReference>
<evidence type="ECO:0000256" key="15">
    <source>
        <dbReference type="SAM" id="Phobius"/>
    </source>
</evidence>
<name>A0A8S4A9X0_9TELE</name>
<feature type="transmembrane region" description="Helical" evidence="15">
    <location>
        <begin position="1285"/>
        <end position="1307"/>
    </location>
</feature>